<evidence type="ECO:0000313" key="3">
    <source>
        <dbReference type="EMBL" id="ORV80812.1"/>
    </source>
</evidence>
<keyword evidence="5" id="KW-1185">Reference proteome</keyword>
<dbReference type="OrthoDB" id="4753862at2"/>
<dbReference type="RefSeq" id="WP_065135282.1">
    <property type="nucleotide sequence ID" value="NZ_JACKSU010000019.1"/>
</dbReference>
<dbReference type="InterPro" id="IPR038332">
    <property type="entry name" value="PPE_sf"/>
</dbReference>
<reference evidence="2 4" key="2">
    <citation type="submission" date="2016-06" db="EMBL/GenBank/DDBJ databases">
        <authorList>
            <person name="Kjaerup R.B."/>
            <person name="Dalgaard T.S."/>
            <person name="Juul-Madsen H.R."/>
        </authorList>
    </citation>
    <scope>NUCLEOTIDE SEQUENCE [LARGE SCALE GENOMIC DNA]</scope>
    <source>
        <strain evidence="2 4">1245752.6</strain>
    </source>
</reference>
<evidence type="ECO:0000259" key="1">
    <source>
        <dbReference type="Pfam" id="PF00934"/>
    </source>
</evidence>
<dbReference type="Gene3D" id="1.10.287.850">
    <property type="entry name" value="HP0062-like domain"/>
    <property type="match status" value="1"/>
</dbReference>
<dbReference type="Proteomes" id="UP000093757">
    <property type="component" value="Unassembled WGS sequence"/>
</dbReference>
<dbReference type="InterPro" id="IPR000084">
    <property type="entry name" value="PE-PGRS_N"/>
</dbReference>
<feature type="domain" description="PE" evidence="1">
    <location>
        <begin position="3"/>
        <end position="93"/>
    </location>
</feature>
<protein>
    <recommendedName>
        <fullName evidence="1">PE domain-containing protein</fullName>
    </recommendedName>
</protein>
<dbReference type="SUPFAM" id="SSF140459">
    <property type="entry name" value="PE/PPE dimer-like"/>
    <property type="match status" value="1"/>
</dbReference>
<dbReference type="EMBL" id="LQOY01000133">
    <property type="protein sequence ID" value="ORV80812.1"/>
    <property type="molecule type" value="Genomic_DNA"/>
</dbReference>
<dbReference type="Proteomes" id="UP000193928">
    <property type="component" value="Unassembled WGS sequence"/>
</dbReference>
<evidence type="ECO:0000313" key="5">
    <source>
        <dbReference type="Proteomes" id="UP000193928"/>
    </source>
</evidence>
<sequence>MFVVTAPAALTAAAADLLRIGSELHTANWAVAAPITEVAAAGADEVSAFIATLFCGHAQAYRQVSGQAAAFHDKFVQILHASGGAYAAAEAVNASPLQTV</sequence>
<evidence type="ECO:0000313" key="2">
    <source>
        <dbReference type="EMBL" id="OBS00415.1"/>
    </source>
</evidence>
<reference evidence="3 5" key="1">
    <citation type="submission" date="2016-01" db="EMBL/GenBank/DDBJ databases">
        <title>The new phylogeny of the genus Mycobacterium.</title>
        <authorList>
            <person name="Tarcisio F."/>
            <person name="Conor M."/>
            <person name="Antonella G."/>
            <person name="Elisabetta G."/>
            <person name="Giulia F.S."/>
            <person name="Sara T."/>
            <person name="Anna F."/>
            <person name="Clotilde B."/>
            <person name="Roberto B."/>
            <person name="Veronica D.S."/>
            <person name="Fabio R."/>
            <person name="Monica P."/>
            <person name="Olivier J."/>
            <person name="Enrico T."/>
            <person name="Nicola S."/>
        </authorList>
    </citation>
    <scope>NUCLEOTIDE SEQUENCE [LARGE SCALE GENOMIC DNA]</scope>
    <source>
        <strain evidence="3 5">DSM 44160</strain>
    </source>
</reference>
<comment type="caution">
    <text evidence="2">The sequence shown here is derived from an EMBL/GenBank/DDBJ whole genome shotgun (WGS) entry which is preliminary data.</text>
</comment>
<accession>A0A1A6BDM9</accession>
<proteinExistence type="predicted"/>
<gene>
    <name evidence="2" type="ORF">A9W98_25360</name>
    <name evidence="3" type="ORF">AWC08_30150</name>
</gene>
<organism evidence="2 4">
    <name type="scientific">Mycobacterium gordonae</name>
    <dbReference type="NCBI Taxonomy" id="1778"/>
    <lineage>
        <taxon>Bacteria</taxon>
        <taxon>Bacillati</taxon>
        <taxon>Actinomycetota</taxon>
        <taxon>Actinomycetes</taxon>
        <taxon>Mycobacteriales</taxon>
        <taxon>Mycobacteriaceae</taxon>
        <taxon>Mycobacterium</taxon>
    </lineage>
</organism>
<name>A0A1A6BDM9_MYCGO</name>
<dbReference type="Pfam" id="PF00934">
    <property type="entry name" value="PE"/>
    <property type="match status" value="1"/>
</dbReference>
<evidence type="ECO:0000313" key="4">
    <source>
        <dbReference type="Proteomes" id="UP000093757"/>
    </source>
</evidence>
<dbReference type="EMBL" id="MAEM01000367">
    <property type="protein sequence ID" value="OBS00415.1"/>
    <property type="molecule type" value="Genomic_DNA"/>
</dbReference>
<dbReference type="AlphaFoldDB" id="A0A1A6BDM9"/>